<evidence type="ECO:0000313" key="4">
    <source>
        <dbReference type="Proteomes" id="UP000545386"/>
    </source>
</evidence>
<dbReference type="RefSeq" id="WP_185779240.1">
    <property type="nucleotide sequence ID" value="NZ_JACJUU010000003.1"/>
</dbReference>
<organism evidence="3 4">
    <name type="scientific">Pusillimonas minor</name>
    <dbReference type="NCBI Taxonomy" id="2697024"/>
    <lineage>
        <taxon>Bacteria</taxon>
        <taxon>Pseudomonadati</taxon>
        <taxon>Pseudomonadota</taxon>
        <taxon>Betaproteobacteria</taxon>
        <taxon>Burkholderiales</taxon>
        <taxon>Alcaligenaceae</taxon>
        <taxon>Pusillimonas</taxon>
    </lineage>
</organism>
<name>A0A842HP83_9BURK</name>
<keyword evidence="4" id="KW-1185">Reference proteome</keyword>
<evidence type="ECO:0000256" key="1">
    <source>
        <dbReference type="SAM" id="MobiDB-lite"/>
    </source>
</evidence>
<gene>
    <name evidence="3" type="primary">ypfH</name>
    <name evidence="3" type="ORF">GTU67_06290</name>
</gene>
<dbReference type="InterPro" id="IPR003140">
    <property type="entry name" value="PLipase/COase/thioEstase"/>
</dbReference>
<dbReference type="InterPro" id="IPR029058">
    <property type="entry name" value="AB_hydrolase_fold"/>
</dbReference>
<feature type="domain" description="Phospholipase/carboxylesterase/thioesterase" evidence="2">
    <location>
        <begin position="68"/>
        <end position="213"/>
    </location>
</feature>
<dbReference type="Proteomes" id="UP000545386">
    <property type="component" value="Unassembled WGS sequence"/>
</dbReference>
<protein>
    <submittedName>
        <fullName evidence="3">Esterase</fullName>
    </submittedName>
</protein>
<dbReference type="Gene3D" id="3.40.50.1820">
    <property type="entry name" value="alpha/beta hydrolase"/>
    <property type="match status" value="1"/>
</dbReference>
<dbReference type="Pfam" id="PF02230">
    <property type="entry name" value="Abhydrolase_2"/>
    <property type="match status" value="1"/>
</dbReference>
<sequence length="248" mass="26421">MSDQSIPIPDPVVFAPAHQRPTLLFVLLHDDAAGPDQLEGLKKALMAAFPQAALALMYGPLATAPSRHHWFNQDGLNEYNYVQRVEAALPRFIAYVQWVQKQLSLGGEATALAGFGQGATLALEATLAQPDLAGRVLAFSGCYASLPAVAPAATTLHFLHGANDPVVPKSVMQNVHAHLSDLGGDATLDIASSVGHDLHTALVDQAIHRLKTCVPMRSWKEAMSTLKEKSCDPDDGIDTQAPPGTTLH</sequence>
<dbReference type="GO" id="GO:0016787">
    <property type="term" value="F:hydrolase activity"/>
    <property type="evidence" value="ECO:0007669"/>
    <property type="project" value="InterPro"/>
</dbReference>
<accession>A0A842HP83</accession>
<comment type="caution">
    <text evidence="3">The sequence shown here is derived from an EMBL/GenBank/DDBJ whole genome shotgun (WGS) entry which is preliminary data.</text>
</comment>
<proteinExistence type="predicted"/>
<reference evidence="3 4" key="1">
    <citation type="submission" date="2020-08" db="EMBL/GenBank/DDBJ databases">
        <title>Paraeoetvoesia sp. YC-7-48 draft genome sequence.</title>
        <authorList>
            <person name="Yao L."/>
        </authorList>
    </citation>
    <scope>NUCLEOTIDE SEQUENCE [LARGE SCALE GENOMIC DNA]</scope>
    <source>
        <strain evidence="4">YC-7-48</strain>
    </source>
</reference>
<feature type="region of interest" description="Disordered" evidence="1">
    <location>
        <begin position="225"/>
        <end position="248"/>
    </location>
</feature>
<dbReference type="EMBL" id="JACJUU010000003">
    <property type="protein sequence ID" value="MBC2769522.1"/>
    <property type="molecule type" value="Genomic_DNA"/>
</dbReference>
<dbReference type="NCBIfam" id="NF008525">
    <property type="entry name" value="PRK11460.1"/>
    <property type="match status" value="1"/>
</dbReference>
<evidence type="ECO:0000313" key="3">
    <source>
        <dbReference type="EMBL" id="MBC2769522.1"/>
    </source>
</evidence>
<evidence type="ECO:0000259" key="2">
    <source>
        <dbReference type="Pfam" id="PF02230"/>
    </source>
</evidence>
<dbReference type="SUPFAM" id="SSF53474">
    <property type="entry name" value="alpha/beta-Hydrolases"/>
    <property type="match status" value="1"/>
</dbReference>
<dbReference type="AlphaFoldDB" id="A0A842HP83"/>